<name>A0A6V7NHX2_ANACO</name>
<dbReference type="EMBL" id="LR862138">
    <property type="protein sequence ID" value="CAD1818185.1"/>
    <property type="molecule type" value="Genomic_DNA"/>
</dbReference>
<feature type="compositionally biased region" description="Polar residues" evidence="1">
    <location>
        <begin position="22"/>
        <end position="74"/>
    </location>
</feature>
<evidence type="ECO:0000313" key="2">
    <source>
        <dbReference type="EMBL" id="CAD1818185.1"/>
    </source>
</evidence>
<sequence>MVPSGSPAPAGGAQSVPPALLRTNSVPNSIPSQQQFSSLVSPRTQFANTSTQFNSNSLNTMNLPNAPSLLNHSFPNGGPVPMESSPLGFTSSSDQSHSQQLEGVPNFNQPQAQIRGALGNVGPLGSVKLEPPTGRGRPIRTTA</sequence>
<organism evidence="2">
    <name type="scientific">Ananas comosus var. bracteatus</name>
    <name type="common">red pineapple</name>
    <dbReference type="NCBI Taxonomy" id="296719"/>
    <lineage>
        <taxon>Eukaryota</taxon>
        <taxon>Viridiplantae</taxon>
        <taxon>Streptophyta</taxon>
        <taxon>Embryophyta</taxon>
        <taxon>Tracheophyta</taxon>
        <taxon>Spermatophyta</taxon>
        <taxon>Magnoliopsida</taxon>
        <taxon>Liliopsida</taxon>
        <taxon>Poales</taxon>
        <taxon>Bromeliaceae</taxon>
        <taxon>Bromelioideae</taxon>
        <taxon>Ananas</taxon>
    </lineage>
</organism>
<feature type="compositionally biased region" description="Polar residues" evidence="1">
    <location>
        <begin position="87"/>
        <end position="112"/>
    </location>
</feature>
<protein>
    <submittedName>
        <fullName evidence="2">Uncharacterized protein</fullName>
    </submittedName>
</protein>
<gene>
    <name evidence="2" type="ORF">CB5_LOCUS1396</name>
</gene>
<dbReference type="AlphaFoldDB" id="A0A6V7NHX2"/>
<evidence type="ECO:0000256" key="1">
    <source>
        <dbReference type="SAM" id="MobiDB-lite"/>
    </source>
</evidence>
<feature type="region of interest" description="Disordered" evidence="1">
    <location>
        <begin position="1"/>
        <end position="143"/>
    </location>
</feature>
<reference evidence="2" key="1">
    <citation type="submission" date="2020-07" db="EMBL/GenBank/DDBJ databases">
        <authorList>
            <person name="Lin J."/>
        </authorList>
    </citation>
    <scope>NUCLEOTIDE SEQUENCE</scope>
</reference>
<accession>A0A6V7NHX2</accession>
<proteinExistence type="predicted"/>